<keyword evidence="1" id="KW-0732">Signal</keyword>
<feature type="signal peptide" evidence="1">
    <location>
        <begin position="1"/>
        <end position="28"/>
    </location>
</feature>
<sequence>MKTISKIITGSIVALALASTIAATPASAGTVYLNMSSGGAHSSLSDEGIVSGPANYNDYHGLNGGSVCELPVYNSWGNVTGFRQGNC</sequence>
<dbReference type="EMBL" id="BSEC01000001">
    <property type="protein sequence ID" value="GLI94532.1"/>
    <property type="molecule type" value="Genomic_DNA"/>
</dbReference>
<name>A0A9W6GWX7_9HYPH</name>
<comment type="caution">
    <text evidence="2">The sequence shown here is derived from an EMBL/GenBank/DDBJ whole genome shotgun (WGS) entry which is preliminary data.</text>
</comment>
<gene>
    <name evidence="2" type="ORF">LMG27198_35240</name>
</gene>
<evidence type="ECO:0000256" key="1">
    <source>
        <dbReference type="SAM" id="SignalP"/>
    </source>
</evidence>
<dbReference type="AlphaFoldDB" id="A0A9W6GWX7"/>
<organism evidence="2 3">
    <name type="scientific">Methylocystis echinoides</name>
    <dbReference type="NCBI Taxonomy" id="29468"/>
    <lineage>
        <taxon>Bacteria</taxon>
        <taxon>Pseudomonadati</taxon>
        <taxon>Pseudomonadota</taxon>
        <taxon>Alphaproteobacteria</taxon>
        <taxon>Hyphomicrobiales</taxon>
        <taxon>Methylocystaceae</taxon>
        <taxon>Methylocystis</taxon>
    </lineage>
</organism>
<feature type="chain" id="PRO_5040900217" evidence="1">
    <location>
        <begin position="29"/>
        <end position="87"/>
    </location>
</feature>
<evidence type="ECO:0000313" key="3">
    <source>
        <dbReference type="Proteomes" id="UP001144323"/>
    </source>
</evidence>
<protein>
    <submittedName>
        <fullName evidence="2">Uncharacterized protein</fullName>
    </submittedName>
</protein>
<evidence type="ECO:0000313" key="2">
    <source>
        <dbReference type="EMBL" id="GLI94532.1"/>
    </source>
</evidence>
<proteinExistence type="predicted"/>
<dbReference type="Proteomes" id="UP001144323">
    <property type="component" value="Unassembled WGS sequence"/>
</dbReference>
<keyword evidence="3" id="KW-1185">Reference proteome</keyword>
<reference evidence="2" key="1">
    <citation type="journal article" date="2023" name="Int. J. Syst. Evol. Microbiol.">
        <title>Methylocystis iwaonis sp. nov., a type II methane-oxidizing bacterium from surface soil of a rice paddy field in Japan, and emended description of the genus Methylocystis (ex Whittenbury et al. 1970) Bowman et al. 1993.</title>
        <authorList>
            <person name="Kaise H."/>
            <person name="Sawadogo J.B."/>
            <person name="Alam M.S."/>
            <person name="Ueno C."/>
            <person name="Dianou D."/>
            <person name="Shinjo R."/>
            <person name="Asakawa S."/>
        </authorList>
    </citation>
    <scope>NUCLEOTIDE SEQUENCE</scope>
    <source>
        <strain evidence="2">LMG27198</strain>
    </source>
</reference>
<dbReference type="RefSeq" id="WP_281804601.1">
    <property type="nucleotide sequence ID" value="NZ_BSEC01000001.1"/>
</dbReference>
<accession>A0A9W6GWX7</accession>